<dbReference type="PROSITE" id="PS51257">
    <property type="entry name" value="PROKAR_LIPOPROTEIN"/>
    <property type="match status" value="1"/>
</dbReference>
<dbReference type="KEGG" id="fgg:FSB75_17325"/>
<evidence type="ECO:0000256" key="6">
    <source>
        <dbReference type="SAM" id="SignalP"/>
    </source>
</evidence>
<feature type="transmembrane region" description="Helical" evidence="5">
    <location>
        <begin position="33"/>
        <end position="57"/>
    </location>
</feature>
<feature type="transmembrane region" description="Helical" evidence="5">
    <location>
        <begin position="270"/>
        <end position="289"/>
    </location>
</feature>
<protein>
    <submittedName>
        <fullName evidence="8">O-antigen ligase family protein</fullName>
    </submittedName>
</protein>
<dbReference type="GO" id="GO:0016874">
    <property type="term" value="F:ligase activity"/>
    <property type="evidence" value="ECO:0007669"/>
    <property type="project" value="UniProtKB-KW"/>
</dbReference>
<dbReference type="RefSeq" id="WP_146790072.1">
    <property type="nucleotide sequence ID" value="NZ_BAABIO010000003.1"/>
</dbReference>
<keyword evidence="2 5" id="KW-0812">Transmembrane</keyword>
<feature type="chain" id="PRO_5022809459" evidence="6">
    <location>
        <begin position="28"/>
        <end position="479"/>
    </location>
</feature>
<dbReference type="InterPro" id="IPR051533">
    <property type="entry name" value="WaaL-like"/>
</dbReference>
<feature type="transmembrane region" description="Helical" evidence="5">
    <location>
        <begin position="381"/>
        <end position="407"/>
    </location>
</feature>
<dbReference type="AlphaFoldDB" id="A0A5B8UNC8"/>
<evidence type="ECO:0000256" key="3">
    <source>
        <dbReference type="ARBA" id="ARBA00022989"/>
    </source>
</evidence>
<keyword evidence="8" id="KW-0436">Ligase</keyword>
<evidence type="ECO:0000256" key="1">
    <source>
        <dbReference type="ARBA" id="ARBA00004141"/>
    </source>
</evidence>
<keyword evidence="3 5" id="KW-1133">Transmembrane helix</keyword>
<sequence>MTTSVNKTIVFLAAMLLFLGCFAAAYADEPALLFAPLALLISICLFQYPQLLFYTLIASIPWSTEFHFSESLGTDLPDEPLMLLTAFASVVLWLNQKKMNEPKRFHPLLFLLFTGFCWWVITVVASTYPLFSVKYLAAKTWYLLAFVALPLLLKNNEKLLKNSAVVLFVSMFTATVLVLCRHAGLGFRFAHVNDAVHPFFRNHVNYSALLVLITPLPIAFIRQTKNKVLRSSIIAALIILMAALYFSYSRGAWLAFFVGVSGFWLIKKGWLFKTFLALLLLVTISVAWLRYNDNYLRFAPDHNTTIFHQNFSEHLAATYQGKDVSTAERFYRWAAGANMSRENWFTGFGPTTFYSNYKSYTVPLFRTWVSDNKEHSTVHNYFLLALIEQGVPGLLLLLFLFGTMFYYTQKFYGSTKDEFWQTVVAVIGSILLMQCTLNFLSDLIETDKVGSVFYLCVAALVMAERRQESGVRIQENQNR</sequence>
<feature type="transmembrane region" description="Helical" evidence="5">
    <location>
        <begin position="136"/>
        <end position="153"/>
    </location>
</feature>
<dbReference type="EMBL" id="CP042433">
    <property type="protein sequence ID" value="QEC57590.1"/>
    <property type="molecule type" value="Genomic_DNA"/>
</dbReference>
<evidence type="ECO:0000313" key="8">
    <source>
        <dbReference type="EMBL" id="QEC57590.1"/>
    </source>
</evidence>
<comment type="subcellular location">
    <subcellularLocation>
        <location evidence="1">Membrane</location>
        <topology evidence="1">Multi-pass membrane protein</topology>
    </subcellularLocation>
</comment>
<evidence type="ECO:0000256" key="4">
    <source>
        <dbReference type="ARBA" id="ARBA00023136"/>
    </source>
</evidence>
<feature type="signal peptide" evidence="6">
    <location>
        <begin position="1"/>
        <end position="27"/>
    </location>
</feature>
<dbReference type="PANTHER" id="PTHR37422">
    <property type="entry name" value="TEICHURONIC ACID BIOSYNTHESIS PROTEIN TUAE"/>
    <property type="match status" value="1"/>
</dbReference>
<gene>
    <name evidence="8" type="ORF">FSB75_17325</name>
</gene>
<dbReference type="Proteomes" id="UP000321204">
    <property type="component" value="Chromosome"/>
</dbReference>
<keyword evidence="4 5" id="KW-0472">Membrane</keyword>
<feature type="domain" description="O-antigen ligase-related" evidence="7">
    <location>
        <begin position="235"/>
        <end position="398"/>
    </location>
</feature>
<name>A0A5B8UNC8_9BACT</name>
<proteinExistence type="predicted"/>
<reference evidence="8 9" key="1">
    <citation type="journal article" date="2015" name="Int. J. Syst. Evol. Microbiol.">
        <title>Flavisolibacter ginsenosidimutans sp. nov., with ginsenoside-converting activity isolated from soil used for cultivating ginseng.</title>
        <authorList>
            <person name="Zhao Y."/>
            <person name="Liu Q."/>
            <person name="Kang M.S."/>
            <person name="Jin F."/>
            <person name="Yu H."/>
            <person name="Im W.T."/>
        </authorList>
    </citation>
    <scope>NUCLEOTIDE SEQUENCE [LARGE SCALE GENOMIC DNA]</scope>
    <source>
        <strain evidence="8 9">Gsoil 636</strain>
    </source>
</reference>
<dbReference type="GO" id="GO:0016020">
    <property type="term" value="C:membrane"/>
    <property type="evidence" value="ECO:0007669"/>
    <property type="project" value="UniProtKB-SubCell"/>
</dbReference>
<feature type="transmembrane region" description="Helical" evidence="5">
    <location>
        <begin position="204"/>
        <end position="221"/>
    </location>
</feature>
<dbReference type="InterPro" id="IPR007016">
    <property type="entry name" value="O-antigen_ligase-rel_domated"/>
</dbReference>
<feature type="transmembrane region" description="Helical" evidence="5">
    <location>
        <begin position="108"/>
        <end position="130"/>
    </location>
</feature>
<organism evidence="8 9">
    <name type="scientific">Flavisolibacter ginsenosidimutans</name>
    <dbReference type="NCBI Taxonomy" id="661481"/>
    <lineage>
        <taxon>Bacteria</taxon>
        <taxon>Pseudomonadati</taxon>
        <taxon>Bacteroidota</taxon>
        <taxon>Chitinophagia</taxon>
        <taxon>Chitinophagales</taxon>
        <taxon>Chitinophagaceae</taxon>
        <taxon>Flavisolibacter</taxon>
    </lineage>
</organism>
<feature type="transmembrane region" description="Helical" evidence="5">
    <location>
        <begin position="233"/>
        <end position="258"/>
    </location>
</feature>
<feature type="transmembrane region" description="Helical" evidence="5">
    <location>
        <begin position="165"/>
        <end position="184"/>
    </location>
</feature>
<keyword evidence="6" id="KW-0732">Signal</keyword>
<dbReference type="PANTHER" id="PTHR37422:SF13">
    <property type="entry name" value="LIPOPOLYSACCHARIDE BIOSYNTHESIS PROTEIN PA4999-RELATED"/>
    <property type="match status" value="1"/>
</dbReference>
<evidence type="ECO:0000313" key="9">
    <source>
        <dbReference type="Proteomes" id="UP000321204"/>
    </source>
</evidence>
<evidence type="ECO:0000259" key="7">
    <source>
        <dbReference type="Pfam" id="PF04932"/>
    </source>
</evidence>
<keyword evidence="9" id="KW-1185">Reference proteome</keyword>
<evidence type="ECO:0000256" key="2">
    <source>
        <dbReference type="ARBA" id="ARBA00022692"/>
    </source>
</evidence>
<feature type="transmembrane region" description="Helical" evidence="5">
    <location>
        <begin position="419"/>
        <end position="440"/>
    </location>
</feature>
<accession>A0A5B8UNC8</accession>
<dbReference type="Pfam" id="PF04932">
    <property type="entry name" value="Wzy_C"/>
    <property type="match status" value="1"/>
</dbReference>
<dbReference type="OrthoDB" id="871774at2"/>
<evidence type="ECO:0000256" key="5">
    <source>
        <dbReference type="SAM" id="Phobius"/>
    </source>
</evidence>